<keyword evidence="3" id="KW-0677">Repeat</keyword>
<comment type="caution">
    <text evidence="8">The sequence shown here is derived from an EMBL/GenBank/DDBJ whole genome shotgun (WGS) entry which is preliminary data.</text>
</comment>
<dbReference type="InterPro" id="IPR036055">
    <property type="entry name" value="LDL_receptor-like_sf"/>
</dbReference>
<organism evidence="8 9">
    <name type="scientific">Trichostrongylus colubriformis</name>
    <name type="common">Black scour worm</name>
    <dbReference type="NCBI Taxonomy" id="6319"/>
    <lineage>
        <taxon>Eukaryota</taxon>
        <taxon>Metazoa</taxon>
        <taxon>Ecdysozoa</taxon>
        <taxon>Nematoda</taxon>
        <taxon>Chromadorea</taxon>
        <taxon>Rhabditida</taxon>
        <taxon>Rhabditina</taxon>
        <taxon>Rhabditomorpha</taxon>
        <taxon>Strongyloidea</taxon>
        <taxon>Trichostrongylidae</taxon>
        <taxon>Trichostrongylus</taxon>
    </lineage>
</organism>
<evidence type="ECO:0000256" key="5">
    <source>
        <dbReference type="ARBA" id="ARBA00023136"/>
    </source>
</evidence>
<dbReference type="InterPro" id="IPR050685">
    <property type="entry name" value="LDLR"/>
</dbReference>
<dbReference type="InterPro" id="IPR002172">
    <property type="entry name" value="LDrepeatLR_classA_rpt"/>
</dbReference>
<dbReference type="GO" id="GO:0016192">
    <property type="term" value="P:vesicle-mediated transport"/>
    <property type="evidence" value="ECO:0007669"/>
    <property type="project" value="UniProtKB-ARBA"/>
</dbReference>
<dbReference type="AlphaFoldDB" id="A0AAN8FVV9"/>
<dbReference type="CDD" id="cd00112">
    <property type="entry name" value="LDLa"/>
    <property type="match status" value="1"/>
</dbReference>
<keyword evidence="6 7" id="KW-1015">Disulfide bond</keyword>
<evidence type="ECO:0000256" key="4">
    <source>
        <dbReference type="ARBA" id="ARBA00022989"/>
    </source>
</evidence>
<name>A0AAN8FVV9_TRICO</name>
<sequence>MSCAVGLYVYMCLDYFLASLRQREGQQHQQSAQHRERILTLNHEHSEEHGLRGFHSPSPAGSGVRLLVDISDTYHRPVANVTSEEHRQDLLTDDEYDELRGECTDQEFRCPYLAETKCFHYDKLCDGVDDCGDGSDEANCESGSHEDREYNGAQETSVLADPTAHRCAPHQFTCSDGACIDKSL</sequence>
<dbReference type="Gene3D" id="4.10.400.10">
    <property type="entry name" value="Low-density Lipoprotein Receptor"/>
    <property type="match status" value="1"/>
</dbReference>
<proteinExistence type="predicted"/>
<evidence type="ECO:0000256" key="6">
    <source>
        <dbReference type="ARBA" id="ARBA00023157"/>
    </source>
</evidence>
<evidence type="ECO:0000256" key="1">
    <source>
        <dbReference type="ARBA" id="ARBA00004167"/>
    </source>
</evidence>
<keyword evidence="9" id="KW-1185">Reference proteome</keyword>
<protein>
    <submittedName>
        <fullName evidence="8">Uncharacterized protein</fullName>
    </submittedName>
</protein>
<dbReference type="SMART" id="SM00192">
    <property type="entry name" value="LDLa"/>
    <property type="match status" value="1"/>
</dbReference>
<evidence type="ECO:0000313" key="8">
    <source>
        <dbReference type="EMBL" id="KAK5971243.1"/>
    </source>
</evidence>
<keyword evidence="2" id="KW-0812">Transmembrane</keyword>
<dbReference type="SUPFAM" id="SSF57424">
    <property type="entry name" value="LDL receptor-like module"/>
    <property type="match status" value="1"/>
</dbReference>
<evidence type="ECO:0000256" key="7">
    <source>
        <dbReference type="PROSITE-ProRule" id="PRU00124"/>
    </source>
</evidence>
<dbReference type="Proteomes" id="UP001331761">
    <property type="component" value="Unassembled WGS sequence"/>
</dbReference>
<feature type="non-terminal residue" evidence="8">
    <location>
        <position position="184"/>
    </location>
</feature>
<dbReference type="PANTHER" id="PTHR24270">
    <property type="entry name" value="LOW-DENSITY LIPOPROTEIN RECEPTOR-RELATED"/>
    <property type="match status" value="1"/>
</dbReference>
<evidence type="ECO:0000256" key="2">
    <source>
        <dbReference type="ARBA" id="ARBA00022692"/>
    </source>
</evidence>
<accession>A0AAN8FVV9</accession>
<keyword evidence="5" id="KW-0472">Membrane</keyword>
<dbReference type="Pfam" id="PF00057">
    <property type="entry name" value="Ldl_recept_a"/>
    <property type="match status" value="1"/>
</dbReference>
<comment type="subcellular location">
    <subcellularLocation>
        <location evidence="1">Membrane</location>
        <topology evidence="1">Single-pass membrane protein</topology>
    </subcellularLocation>
</comment>
<dbReference type="GO" id="GO:0005886">
    <property type="term" value="C:plasma membrane"/>
    <property type="evidence" value="ECO:0007669"/>
    <property type="project" value="TreeGrafter"/>
</dbReference>
<gene>
    <name evidence="8" type="ORF">GCK32_016583</name>
</gene>
<feature type="disulfide bond" evidence="7">
    <location>
        <begin position="125"/>
        <end position="140"/>
    </location>
</feature>
<evidence type="ECO:0000313" key="9">
    <source>
        <dbReference type="Proteomes" id="UP001331761"/>
    </source>
</evidence>
<reference evidence="8 9" key="1">
    <citation type="submission" date="2019-10" db="EMBL/GenBank/DDBJ databases">
        <title>Assembly and Annotation for the nematode Trichostrongylus colubriformis.</title>
        <authorList>
            <person name="Martin J."/>
        </authorList>
    </citation>
    <scope>NUCLEOTIDE SEQUENCE [LARGE SCALE GENOMIC DNA]</scope>
    <source>
        <strain evidence="8">G859</strain>
        <tissue evidence="8">Whole worm</tissue>
    </source>
</reference>
<comment type="caution">
    <text evidence="7">Lacks conserved residue(s) required for the propagation of feature annotation.</text>
</comment>
<keyword evidence="4" id="KW-1133">Transmembrane helix</keyword>
<dbReference type="EMBL" id="WIXE01018062">
    <property type="protein sequence ID" value="KAK5971243.1"/>
    <property type="molecule type" value="Genomic_DNA"/>
</dbReference>
<evidence type="ECO:0000256" key="3">
    <source>
        <dbReference type="ARBA" id="ARBA00022737"/>
    </source>
</evidence>
<dbReference type="PROSITE" id="PS50068">
    <property type="entry name" value="LDLRA_2"/>
    <property type="match status" value="1"/>
</dbReference>